<gene>
    <name evidence="10" type="ORF">JCM17207_12940</name>
</gene>
<evidence type="ECO:0000256" key="3">
    <source>
        <dbReference type="ARBA" id="ARBA00022679"/>
    </source>
</evidence>
<dbReference type="Pfam" id="PF19279">
    <property type="entry name" value="YegS_C"/>
    <property type="match status" value="1"/>
</dbReference>
<comment type="caution">
    <text evidence="10">The sequence shown here is derived from an EMBL/GenBank/DDBJ whole genome shotgun (WGS) entry which is preliminary data.</text>
</comment>
<keyword evidence="3" id="KW-0808">Transferase</keyword>
<dbReference type="AlphaFoldDB" id="A0AA37IZ43"/>
<keyword evidence="6" id="KW-0067">ATP-binding</keyword>
<keyword evidence="11" id="KW-1185">Reference proteome</keyword>
<evidence type="ECO:0000256" key="7">
    <source>
        <dbReference type="ARBA" id="ARBA00023209"/>
    </source>
</evidence>
<comment type="similarity">
    <text evidence="2">Belongs to the diacylglycerol/lipid kinase family.</text>
</comment>
<sequence>MRYLFILNPAAGKQDSSGPLIPALEAALARAGIPPEQYSIQRTAFAGHARGLVQAAAQRAAQEGEELWVYTAGGDGTLNEALTGAYPFSNTAVGCLPYGSGNDFLRSFGTREEFLDLDAQLAGGVSRIDLMETSLGLSATICAAGLDAQVAYGIPKYRRLPFCGGEMAYLLSILEQICGHIGRRVRFEIDGGQLEEDCLMCAVCNGRAYGGGFMAAPEAALDDGWLDVFIIRTVGRMTIAKMLGMYKKGRHFIQGHLTEAAEPYFLYRRARRVTLSPVDGRGPIIATADGECAPLDTLEISLQPLAARILLPGPVHDRFEAQKTAPTKS</sequence>
<dbReference type="GO" id="GO:0005886">
    <property type="term" value="C:plasma membrane"/>
    <property type="evidence" value="ECO:0007669"/>
    <property type="project" value="TreeGrafter"/>
</dbReference>
<evidence type="ECO:0000256" key="5">
    <source>
        <dbReference type="ARBA" id="ARBA00022777"/>
    </source>
</evidence>
<dbReference type="GO" id="GO:0005524">
    <property type="term" value="F:ATP binding"/>
    <property type="evidence" value="ECO:0007669"/>
    <property type="project" value="UniProtKB-KW"/>
</dbReference>
<evidence type="ECO:0000313" key="10">
    <source>
        <dbReference type="EMBL" id="GJN64669.1"/>
    </source>
</evidence>
<evidence type="ECO:0000313" key="11">
    <source>
        <dbReference type="Proteomes" id="UP001055185"/>
    </source>
</evidence>
<dbReference type="PROSITE" id="PS50146">
    <property type="entry name" value="DAGK"/>
    <property type="match status" value="1"/>
</dbReference>
<dbReference type="InterPro" id="IPR050187">
    <property type="entry name" value="Lipid_Phosphate_FormReg"/>
</dbReference>
<reference evidence="10" key="1">
    <citation type="journal article" date="2022" name="Int. J. Syst. Evol. Microbiol.">
        <title>Genome-based, phenotypic and chemotaxonomic classification of Faecalibacterium strains: proposal of three novel species Faecalibacterium duncaniae sp. nov., Faecalibacterium hattorii sp. nov. and Faecalibacterium gallinarum sp. nov. .</title>
        <authorList>
            <person name="Sakamoto M."/>
            <person name="Sakurai N."/>
            <person name="Tanno H."/>
            <person name="Iino T."/>
            <person name="Ohkuma M."/>
            <person name="Endo A."/>
        </authorList>
    </citation>
    <scope>NUCLEOTIDE SEQUENCE</scope>
    <source>
        <strain evidence="10">JCM 17207</strain>
    </source>
</reference>
<dbReference type="EMBL" id="BQKV01000039">
    <property type="protein sequence ID" value="GJN64669.1"/>
    <property type="molecule type" value="Genomic_DNA"/>
</dbReference>
<name>A0AA37IZ43_9FIRM</name>
<dbReference type="Pfam" id="PF00781">
    <property type="entry name" value="DAGK_cat"/>
    <property type="match status" value="1"/>
</dbReference>
<keyword evidence="7" id="KW-0444">Lipid biosynthesis</keyword>
<proteinExistence type="inferred from homology"/>
<dbReference type="InterPro" id="IPR017438">
    <property type="entry name" value="ATP-NAD_kinase_N"/>
</dbReference>
<dbReference type="GO" id="GO:0016301">
    <property type="term" value="F:kinase activity"/>
    <property type="evidence" value="ECO:0007669"/>
    <property type="project" value="UniProtKB-KW"/>
</dbReference>
<dbReference type="Gene3D" id="3.40.50.10330">
    <property type="entry name" value="Probable inorganic polyphosphate/atp-NAD kinase, domain 1"/>
    <property type="match status" value="1"/>
</dbReference>
<comment type="cofactor">
    <cofactor evidence="1">
        <name>Mg(2+)</name>
        <dbReference type="ChEBI" id="CHEBI:18420"/>
    </cofactor>
</comment>
<feature type="domain" description="DAGKc" evidence="9">
    <location>
        <begin position="1"/>
        <end position="137"/>
    </location>
</feature>
<organism evidence="10 11">
    <name type="scientific">Faecalibacterium gallinarum</name>
    <dbReference type="NCBI Taxonomy" id="2903556"/>
    <lineage>
        <taxon>Bacteria</taxon>
        <taxon>Bacillati</taxon>
        <taxon>Bacillota</taxon>
        <taxon>Clostridia</taxon>
        <taxon>Eubacteriales</taxon>
        <taxon>Oscillospiraceae</taxon>
        <taxon>Faecalibacterium</taxon>
    </lineage>
</organism>
<keyword evidence="4" id="KW-0547">Nucleotide-binding</keyword>
<accession>A0AA37IZ43</accession>
<keyword evidence="8" id="KW-1208">Phospholipid metabolism</keyword>
<dbReference type="RefSeq" id="WP_238316862.1">
    <property type="nucleotide sequence ID" value="NZ_BQKV01000039.1"/>
</dbReference>
<evidence type="ECO:0000256" key="8">
    <source>
        <dbReference type="ARBA" id="ARBA00023264"/>
    </source>
</evidence>
<dbReference type="PANTHER" id="PTHR12358">
    <property type="entry name" value="SPHINGOSINE KINASE"/>
    <property type="match status" value="1"/>
</dbReference>
<dbReference type="PANTHER" id="PTHR12358:SF106">
    <property type="entry name" value="LIPID KINASE YEGS"/>
    <property type="match status" value="1"/>
</dbReference>
<protein>
    <submittedName>
        <fullName evidence="10">Diacylglycerol kinase</fullName>
    </submittedName>
</protein>
<evidence type="ECO:0000256" key="1">
    <source>
        <dbReference type="ARBA" id="ARBA00001946"/>
    </source>
</evidence>
<keyword evidence="7" id="KW-0443">Lipid metabolism</keyword>
<dbReference type="Gene3D" id="2.60.200.40">
    <property type="match status" value="1"/>
</dbReference>
<dbReference type="InterPro" id="IPR001206">
    <property type="entry name" value="Diacylglycerol_kinase_cat_dom"/>
</dbReference>
<dbReference type="GO" id="GO:0008654">
    <property type="term" value="P:phospholipid biosynthetic process"/>
    <property type="evidence" value="ECO:0007669"/>
    <property type="project" value="UniProtKB-KW"/>
</dbReference>
<dbReference type="Proteomes" id="UP001055185">
    <property type="component" value="Unassembled WGS sequence"/>
</dbReference>
<evidence type="ECO:0000256" key="6">
    <source>
        <dbReference type="ARBA" id="ARBA00022840"/>
    </source>
</evidence>
<dbReference type="InterPro" id="IPR045540">
    <property type="entry name" value="YegS/DAGK_C"/>
</dbReference>
<dbReference type="SUPFAM" id="SSF111331">
    <property type="entry name" value="NAD kinase/diacylglycerol kinase-like"/>
    <property type="match status" value="1"/>
</dbReference>
<keyword evidence="7" id="KW-0594">Phospholipid biosynthesis</keyword>
<keyword evidence="5 10" id="KW-0418">Kinase</keyword>
<evidence type="ECO:0000256" key="4">
    <source>
        <dbReference type="ARBA" id="ARBA00022741"/>
    </source>
</evidence>
<evidence type="ECO:0000259" key="9">
    <source>
        <dbReference type="PROSITE" id="PS50146"/>
    </source>
</evidence>
<evidence type="ECO:0000256" key="2">
    <source>
        <dbReference type="ARBA" id="ARBA00005983"/>
    </source>
</evidence>
<dbReference type="InterPro" id="IPR016064">
    <property type="entry name" value="NAD/diacylglycerol_kinase_sf"/>
</dbReference>